<name>A0ABR9XEI1_9SPHI</name>
<dbReference type="PANTHER" id="PTHR43249:SF1">
    <property type="entry name" value="D-GLUCOSIDE 3-DEHYDROGENASE"/>
    <property type="match status" value="1"/>
</dbReference>
<dbReference type="InterPro" id="IPR052515">
    <property type="entry name" value="Gfo/Idh/MocA_Oxidoreductase"/>
</dbReference>
<dbReference type="PANTHER" id="PTHR43249">
    <property type="entry name" value="UDP-N-ACETYL-2-AMINO-2-DEOXY-D-GLUCURONATE OXIDASE"/>
    <property type="match status" value="1"/>
</dbReference>
<reference evidence="3 4" key="1">
    <citation type="submission" date="2020-10" db="EMBL/GenBank/DDBJ databases">
        <title>Mucilaginibacter mali sp. nov., isolated from rhizosphere soil of apple orchard.</title>
        <authorList>
            <person name="Lee J.-S."/>
            <person name="Kim H.S."/>
            <person name="Kim J.-S."/>
        </authorList>
    </citation>
    <scope>NUCLEOTIDE SEQUENCE [LARGE SCALE GENOMIC DNA]</scope>
    <source>
        <strain evidence="3 4">KCTC 23157</strain>
    </source>
</reference>
<feature type="domain" description="GFO/IDH/MocA-like oxidoreductase" evidence="2">
    <location>
        <begin position="134"/>
        <end position="256"/>
    </location>
</feature>
<organism evidence="3 4">
    <name type="scientific">Mucilaginibacter boryungensis</name>
    <dbReference type="NCBI Taxonomy" id="768480"/>
    <lineage>
        <taxon>Bacteria</taxon>
        <taxon>Pseudomonadati</taxon>
        <taxon>Bacteroidota</taxon>
        <taxon>Sphingobacteriia</taxon>
        <taxon>Sphingobacteriales</taxon>
        <taxon>Sphingobacteriaceae</taxon>
        <taxon>Mucilaginibacter</taxon>
    </lineage>
</organism>
<proteinExistence type="predicted"/>
<comment type="caution">
    <text evidence="3">The sequence shown here is derived from an EMBL/GenBank/DDBJ whole genome shotgun (WGS) entry which is preliminary data.</text>
</comment>
<dbReference type="SUPFAM" id="SSF55347">
    <property type="entry name" value="Glyceraldehyde-3-phosphate dehydrogenase-like, C-terminal domain"/>
    <property type="match status" value="1"/>
</dbReference>
<feature type="domain" description="Gfo/Idh/MocA-like oxidoreductase N-terminal" evidence="1">
    <location>
        <begin position="6"/>
        <end position="123"/>
    </location>
</feature>
<keyword evidence="4" id="KW-1185">Reference proteome</keyword>
<dbReference type="SUPFAM" id="SSF51735">
    <property type="entry name" value="NAD(P)-binding Rossmann-fold domains"/>
    <property type="match status" value="1"/>
</dbReference>
<dbReference type="InterPro" id="IPR055170">
    <property type="entry name" value="GFO_IDH_MocA-like_dom"/>
</dbReference>
<dbReference type="RefSeq" id="WP_194104889.1">
    <property type="nucleotide sequence ID" value="NZ_JADFFM010000001.1"/>
</dbReference>
<sequence>MISSQFNFAIVGTGAIAGIHATAIAAIEHANLIGVYNRSENKAKAFAAQYNCAAYHSLDELLQVKNLDIVCICTPSGAHLEPALKVIEAGKHCLIEKPIEVTLEKTDKLINAAKAKGVLLAVVYPTRFYDVSKAVKKAIEANRFGNMVLGSAYVKWSRTEAYYASAEWRGTWELDGGGALMNQAIHSVDMLQWCMGPIESVQAFTANTRHKNIEVEDTAVAVLKFSSGALGTIECTTAAYPGILKRLEIMGTTGTITLEDNDVVKWHFESEADEDKYIREQFSTNGSAKGGASDPLSISYLGHQRQMEDMIHAINTGSKPLIDGEEARKSVKIVLAIYESARTGKLITL</sequence>
<dbReference type="Proteomes" id="UP000632774">
    <property type="component" value="Unassembled WGS sequence"/>
</dbReference>
<evidence type="ECO:0000313" key="4">
    <source>
        <dbReference type="Proteomes" id="UP000632774"/>
    </source>
</evidence>
<accession>A0ABR9XEI1</accession>
<protein>
    <submittedName>
        <fullName evidence="3">Gfo/Idh/MocA family oxidoreductase</fullName>
    </submittedName>
</protein>
<dbReference type="Pfam" id="PF22725">
    <property type="entry name" value="GFO_IDH_MocA_C3"/>
    <property type="match status" value="1"/>
</dbReference>
<gene>
    <name evidence="3" type="ORF">IRJ18_03865</name>
</gene>
<evidence type="ECO:0000313" key="3">
    <source>
        <dbReference type="EMBL" id="MBE9665484.1"/>
    </source>
</evidence>
<dbReference type="EMBL" id="JADFFM010000001">
    <property type="protein sequence ID" value="MBE9665484.1"/>
    <property type="molecule type" value="Genomic_DNA"/>
</dbReference>
<dbReference type="InterPro" id="IPR000683">
    <property type="entry name" value="Gfo/Idh/MocA-like_OxRdtase_N"/>
</dbReference>
<dbReference type="Gene3D" id="3.30.360.10">
    <property type="entry name" value="Dihydrodipicolinate Reductase, domain 2"/>
    <property type="match status" value="1"/>
</dbReference>
<evidence type="ECO:0000259" key="2">
    <source>
        <dbReference type="Pfam" id="PF22725"/>
    </source>
</evidence>
<dbReference type="Gene3D" id="3.40.50.720">
    <property type="entry name" value="NAD(P)-binding Rossmann-like Domain"/>
    <property type="match status" value="1"/>
</dbReference>
<dbReference type="InterPro" id="IPR036291">
    <property type="entry name" value="NAD(P)-bd_dom_sf"/>
</dbReference>
<evidence type="ECO:0000259" key="1">
    <source>
        <dbReference type="Pfam" id="PF01408"/>
    </source>
</evidence>
<dbReference type="Pfam" id="PF01408">
    <property type="entry name" value="GFO_IDH_MocA"/>
    <property type="match status" value="1"/>
</dbReference>